<accession>A0A968GJQ4</accession>
<dbReference type="Proteomes" id="UP000778951">
    <property type="component" value="Unassembled WGS sequence"/>
</dbReference>
<evidence type="ECO:0000313" key="1">
    <source>
        <dbReference type="EMBL" id="NIZ69945.1"/>
    </source>
</evidence>
<sequence length="176" mass="20356">MGNITPFAPEKLMMGLLFRDKEQAEDAKKTIVQTWGELDFVSDTYTFSDHSPYYDKEMGGTVFRQFISVERLIDPQALAEIKIKTNAIEATFMHAGYRPINLDPGLINTGRLILATTKSVAHRFALQSGIYGELTLFYSQKRWQILPWTYPDFRDATTQADLSQIRKLYRKQIREH</sequence>
<dbReference type="AlphaFoldDB" id="A0A968GJQ4"/>
<evidence type="ECO:0000313" key="2">
    <source>
        <dbReference type="Proteomes" id="UP000778951"/>
    </source>
</evidence>
<reference evidence="1" key="1">
    <citation type="submission" date="2020-03" db="EMBL/GenBank/DDBJ databases">
        <title>Spirochaetal bacteria isolated from arthropods constitute a novel genus Entomospira genus novum within the order Spirochaetales.</title>
        <authorList>
            <person name="Grana-Miraglia L."/>
            <person name="Sikutova S."/>
            <person name="Fingerle V."/>
            <person name="Sing A."/>
            <person name="Castillo-Ramirez S."/>
            <person name="Margos G."/>
            <person name="Rudolf I."/>
        </authorList>
    </citation>
    <scope>NUCLEOTIDE SEQUENCE</scope>
    <source>
        <strain evidence="1">BR149</strain>
    </source>
</reference>
<name>A0A968GJQ4_9SPIO</name>
<keyword evidence="2" id="KW-1185">Reference proteome</keyword>
<dbReference type="Pfam" id="PF14385">
    <property type="entry name" value="DUF4416"/>
    <property type="match status" value="1"/>
</dbReference>
<dbReference type="InterPro" id="IPR025529">
    <property type="entry name" value="DUF4416"/>
</dbReference>
<proteinExistence type="predicted"/>
<protein>
    <submittedName>
        <fullName evidence="1">DUF4416 family protein</fullName>
    </submittedName>
</protein>
<organism evidence="1 2">
    <name type="scientific">Entomospira culicis</name>
    <dbReference type="NCBI Taxonomy" id="2719989"/>
    <lineage>
        <taxon>Bacteria</taxon>
        <taxon>Pseudomonadati</taxon>
        <taxon>Spirochaetota</taxon>
        <taxon>Spirochaetia</taxon>
        <taxon>Spirochaetales</taxon>
        <taxon>Spirochaetaceae</taxon>
        <taxon>Entomospira</taxon>
    </lineage>
</organism>
<comment type="caution">
    <text evidence="1">The sequence shown here is derived from an EMBL/GenBank/DDBJ whole genome shotgun (WGS) entry which is preliminary data.</text>
</comment>
<gene>
    <name evidence="1" type="ORF">HCT48_06965</name>
</gene>
<dbReference type="EMBL" id="JAATLM010000001">
    <property type="protein sequence ID" value="NIZ69945.1"/>
    <property type="molecule type" value="Genomic_DNA"/>
</dbReference>
<dbReference type="RefSeq" id="WP_167696013.1">
    <property type="nucleotide sequence ID" value="NZ_CP118181.1"/>
</dbReference>